<dbReference type="InterPro" id="IPR050638">
    <property type="entry name" value="AA-Vitamin_Transporters"/>
</dbReference>
<feature type="transmembrane region" description="Helical" evidence="5">
    <location>
        <begin position="272"/>
        <end position="288"/>
    </location>
</feature>
<feature type="transmembrane region" description="Helical" evidence="5">
    <location>
        <begin position="94"/>
        <end position="115"/>
    </location>
</feature>
<dbReference type="KEGG" id="hlt:I7X12_12755"/>
<evidence type="ECO:0000256" key="2">
    <source>
        <dbReference type="ARBA" id="ARBA00022692"/>
    </source>
</evidence>
<evidence type="ECO:0000256" key="3">
    <source>
        <dbReference type="ARBA" id="ARBA00022989"/>
    </source>
</evidence>
<protein>
    <submittedName>
        <fullName evidence="7">DMT family transporter</fullName>
    </submittedName>
</protein>
<reference evidence="7 8" key="1">
    <citation type="submission" date="2020-12" db="EMBL/GenBank/DDBJ databases">
        <title>Halosimplex halophilum sp. nov. and Halosimplex salinum sp. nov., two new members of the genus Halosimplex.</title>
        <authorList>
            <person name="Cui H.L."/>
        </authorList>
    </citation>
    <scope>NUCLEOTIDE SEQUENCE [LARGE SCALE GENOMIC DNA]</scope>
    <source>
        <strain evidence="7 8">YGH94</strain>
    </source>
</reference>
<feature type="domain" description="EamA" evidence="6">
    <location>
        <begin position="155"/>
        <end position="288"/>
    </location>
</feature>
<evidence type="ECO:0000313" key="8">
    <source>
        <dbReference type="Proteomes" id="UP000595001"/>
    </source>
</evidence>
<gene>
    <name evidence="7" type="ORF">I7X12_12755</name>
</gene>
<dbReference type="Pfam" id="PF00892">
    <property type="entry name" value="EamA"/>
    <property type="match status" value="2"/>
</dbReference>
<dbReference type="Proteomes" id="UP000595001">
    <property type="component" value="Chromosome"/>
</dbReference>
<feature type="transmembrane region" description="Helical" evidence="5">
    <location>
        <begin position="7"/>
        <end position="27"/>
    </location>
</feature>
<evidence type="ECO:0000259" key="6">
    <source>
        <dbReference type="Pfam" id="PF00892"/>
    </source>
</evidence>
<proteinExistence type="predicted"/>
<keyword evidence="3 5" id="KW-1133">Transmembrane helix</keyword>
<organism evidence="7 8">
    <name type="scientific">Halosimplex litoreum</name>
    <dbReference type="NCBI Taxonomy" id="1198301"/>
    <lineage>
        <taxon>Archaea</taxon>
        <taxon>Methanobacteriati</taxon>
        <taxon>Methanobacteriota</taxon>
        <taxon>Stenosarchaea group</taxon>
        <taxon>Halobacteria</taxon>
        <taxon>Halobacteriales</taxon>
        <taxon>Haloarculaceae</taxon>
        <taxon>Halosimplex</taxon>
    </lineage>
</organism>
<dbReference type="OrthoDB" id="17861at2157"/>
<feature type="transmembrane region" description="Helical" evidence="5">
    <location>
        <begin position="249"/>
        <end position="266"/>
    </location>
</feature>
<feature type="transmembrane region" description="Helical" evidence="5">
    <location>
        <begin position="122"/>
        <end position="140"/>
    </location>
</feature>
<feature type="transmembrane region" description="Helical" evidence="5">
    <location>
        <begin position="183"/>
        <end position="203"/>
    </location>
</feature>
<dbReference type="EMBL" id="CP065856">
    <property type="protein sequence ID" value="QPV61623.1"/>
    <property type="molecule type" value="Genomic_DNA"/>
</dbReference>
<evidence type="ECO:0000313" key="7">
    <source>
        <dbReference type="EMBL" id="QPV61623.1"/>
    </source>
</evidence>
<dbReference type="GO" id="GO:0016020">
    <property type="term" value="C:membrane"/>
    <property type="evidence" value="ECO:0007669"/>
    <property type="project" value="UniProtKB-SubCell"/>
</dbReference>
<evidence type="ECO:0000256" key="5">
    <source>
        <dbReference type="SAM" id="Phobius"/>
    </source>
</evidence>
<comment type="subcellular location">
    <subcellularLocation>
        <location evidence="1">Membrane</location>
        <topology evidence="1">Multi-pass membrane protein</topology>
    </subcellularLocation>
</comment>
<dbReference type="InterPro" id="IPR037185">
    <property type="entry name" value="EmrE-like"/>
</dbReference>
<keyword evidence="4 5" id="KW-0472">Membrane</keyword>
<feature type="transmembrane region" description="Helical" evidence="5">
    <location>
        <begin position="66"/>
        <end position="88"/>
    </location>
</feature>
<keyword evidence="2 5" id="KW-0812">Transmembrane</keyword>
<dbReference type="PANTHER" id="PTHR32322">
    <property type="entry name" value="INNER MEMBRANE TRANSPORTER"/>
    <property type="match status" value="1"/>
</dbReference>
<dbReference type="RefSeq" id="WP_198060453.1">
    <property type="nucleotide sequence ID" value="NZ_CP065856.1"/>
</dbReference>
<accession>A0A7T3FVV9</accession>
<dbReference type="GeneID" id="60589378"/>
<feature type="domain" description="EamA" evidence="6">
    <location>
        <begin position="7"/>
        <end position="140"/>
    </location>
</feature>
<dbReference type="SUPFAM" id="SSF103481">
    <property type="entry name" value="Multidrug resistance efflux transporter EmrE"/>
    <property type="match status" value="2"/>
</dbReference>
<evidence type="ECO:0000256" key="4">
    <source>
        <dbReference type="ARBA" id="ARBA00023136"/>
    </source>
</evidence>
<sequence length="298" mass="32019">MDSRRDILLFVLLSVVWGSGFVVVKIGQSYFPSVFYAALCFDVTAVGLFAYVLTVHDQWRPRTRRGWFAAGAIALFTVTIYNSFFFVGQRGAPSAVGAIVLSFIPLITALFARLLIPDRRFAVVEVVGLLVGLAGVALIVRPTPATIATGDVSRLLILVAATSNALGGVLVQRFDPPASTPVLLAWATPPGGIALHFVSLFVVRESYGDLSVTVPGVLAVAYLALLVNVGGYMVFFTLLRRVGAFEVSLVNYLQPIVAAVVGWLVLREGLDPVSVVGFVVIVAGFALVKRDQLRSFFQ</sequence>
<feature type="transmembrane region" description="Helical" evidence="5">
    <location>
        <begin position="33"/>
        <end position="54"/>
    </location>
</feature>
<feature type="transmembrane region" description="Helical" evidence="5">
    <location>
        <begin position="152"/>
        <end position="171"/>
    </location>
</feature>
<keyword evidence="8" id="KW-1185">Reference proteome</keyword>
<feature type="transmembrane region" description="Helical" evidence="5">
    <location>
        <begin position="215"/>
        <end position="237"/>
    </location>
</feature>
<dbReference type="PANTHER" id="PTHR32322:SF2">
    <property type="entry name" value="EAMA DOMAIN-CONTAINING PROTEIN"/>
    <property type="match status" value="1"/>
</dbReference>
<dbReference type="InterPro" id="IPR000620">
    <property type="entry name" value="EamA_dom"/>
</dbReference>
<dbReference type="AlphaFoldDB" id="A0A7T3FVV9"/>
<name>A0A7T3FVV9_9EURY</name>
<evidence type="ECO:0000256" key="1">
    <source>
        <dbReference type="ARBA" id="ARBA00004141"/>
    </source>
</evidence>